<evidence type="ECO:0000313" key="8">
    <source>
        <dbReference type="Proteomes" id="UP000292447"/>
    </source>
</evidence>
<feature type="compositionally biased region" description="Polar residues" evidence="5">
    <location>
        <begin position="1"/>
        <end position="17"/>
    </location>
</feature>
<keyword evidence="2" id="KW-0560">Oxidoreductase</keyword>
<dbReference type="InterPro" id="IPR013149">
    <property type="entry name" value="ADH-like_C"/>
</dbReference>
<evidence type="ECO:0000256" key="5">
    <source>
        <dbReference type="SAM" id="MobiDB-lite"/>
    </source>
</evidence>
<evidence type="ECO:0000256" key="2">
    <source>
        <dbReference type="ARBA" id="ARBA00023002"/>
    </source>
</evidence>
<dbReference type="PANTHER" id="PTHR48106">
    <property type="entry name" value="QUINONE OXIDOREDUCTASE PIG3-RELATED"/>
    <property type="match status" value="1"/>
</dbReference>
<sequence length="333" mass="36261">MSITKTQKVSLSRQASDSPEGIEYAEVESPQVTGPHDIIIKNKYAGVNFIDAYFRKGVYPTEFPHIFGREAAGVVVAVGDDVTDYKVGDKVAYIAAQAFAQYKKLTDKTVQIKKLPEDTTDEGLKKWAAILLQGLTAITLPIESYEVQKGDFILIWAAAGGVGQILTQFTSSLGARVIAIASSDEKLQIAKKNGAEFLLRADEDIPAKVAEITQGEGVRASFDSVGKDSFEASFESIGRKGTLVSYGNASGVVPPFSLGRLGTKNLKITRSLLFNSVQTKEEWNKYTEILENALSNKIIDTTIYKTYPLSEYAQATSDLEGRKTTGKLVLEIP</sequence>
<dbReference type="Gene3D" id="3.90.180.10">
    <property type="entry name" value="Medium-chain alcohol dehydrogenases, catalytic domain"/>
    <property type="match status" value="1"/>
</dbReference>
<dbReference type="InterPro" id="IPR036291">
    <property type="entry name" value="NAD(P)-bd_dom_sf"/>
</dbReference>
<dbReference type="InterPro" id="IPR020843">
    <property type="entry name" value="ER"/>
</dbReference>
<keyword evidence="1" id="KW-0521">NADP</keyword>
<dbReference type="Pfam" id="PF00107">
    <property type="entry name" value="ADH_zinc_N"/>
    <property type="match status" value="1"/>
</dbReference>
<dbReference type="SMART" id="SM00829">
    <property type="entry name" value="PKS_ER"/>
    <property type="match status" value="1"/>
</dbReference>
<accession>A0A4P6XLS0</accession>
<dbReference type="SUPFAM" id="SSF51735">
    <property type="entry name" value="NAD(P)-binding Rossmann-fold domains"/>
    <property type="match status" value="1"/>
</dbReference>
<feature type="region of interest" description="Disordered" evidence="5">
    <location>
        <begin position="1"/>
        <end position="22"/>
    </location>
</feature>
<dbReference type="STRING" id="2163413.A0A4P6XLS0"/>
<dbReference type="GO" id="GO:0005829">
    <property type="term" value="C:cytosol"/>
    <property type="evidence" value="ECO:0007669"/>
    <property type="project" value="TreeGrafter"/>
</dbReference>
<gene>
    <name evidence="7" type="primary">MPUL0B01190</name>
    <name evidence="7" type="ORF">METSCH_B01190</name>
</gene>
<dbReference type="CDD" id="cd05286">
    <property type="entry name" value="QOR2"/>
    <property type="match status" value="1"/>
</dbReference>
<dbReference type="GO" id="GO:0035925">
    <property type="term" value="F:mRNA 3'-UTR AU-rich region binding"/>
    <property type="evidence" value="ECO:0007669"/>
    <property type="project" value="TreeGrafter"/>
</dbReference>
<evidence type="ECO:0000259" key="6">
    <source>
        <dbReference type="SMART" id="SM00829"/>
    </source>
</evidence>
<evidence type="ECO:0000313" key="7">
    <source>
        <dbReference type="EMBL" id="QBM86928.1"/>
    </source>
</evidence>
<organism evidence="7 8">
    <name type="scientific">Metschnikowia aff. pulcherrima</name>
    <dbReference type="NCBI Taxonomy" id="2163413"/>
    <lineage>
        <taxon>Eukaryota</taxon>
        <taxon>Fungi</taxon>
        <taxon>Dikarya</taxon>
        <taxon>Ascomycota</taxon>
        <taxon>Saccharomycotina</taxon>
        <taxon>Pichiomycetes</taxon>
        <taxon>Metschnikowiaceae</taxon>
        <taxon>Metschnikowia</taxon>
    </lineage>
</organism>
<reference evidence="8" key="1">
    <citation type="submission" date="2019-03" db="EMBL/GenBank/DDBJ databases">
        <title>Snf2 controls pulcherriminic acid biosynthesis and connects pigmentation and antifungal activity of the yeast Metschnikowia pulcherrima.</title>
        <authorList>
            <person name="Gore-Lloyd D."/>
            <person name="Sumann I."/>
            <person name="Brachmann A.O."/>
            <person name="Schneeberger K."/>
            <person name="Ortiz-Merino R.A."/>
            <person name="Moreno-Beltran M."/>
            <person name="Schlaefli M."/>
            <person name="Kirner P."/>
            <person name="Santos Kron A."/>
            <person name="Wolfe K.H."/>
            <person name="Piel J."/>
            <person name="Ahrens C.H."/>
            <person name="Henk D."/>
            <person name="Freimoser F.M."/>
        </authorList>
    </citation>
    <scope>NUCLEOTIDE SEQUENCE [LARGE SCALE GENOMIC DNA]</scope>
    <source>
        <strain evidence="8">APC 1.2</strain>
    </source>
</reference>
<protein>
    <recommendedName>
        <fullName evidence="4">Probable quinone oxidoreductase</fullName>
    </recommendedName>
    <alternativeName>
        <fullName evidence="3">NADPH:quinone reductase</fullName>
    </alternativeName>
</protein>
<dbReference type="Gene3D" id="3.40.50.720">
    <property type="entry name" value="NAD(P)-binding Rossmann-like Domain"/>
    <property type="match status" value="1"/>
</dbReference>
<dbReference type="InterPro" id="IPR011032">
    <property type="entry name" value="GroES-like_sf"/>
</dbReference>
<name>A0A4P6XLS0_9ASCO</name>
<proteinExistence type="predicted"/>
<dbReference type="EMBL" id="CP034457">
    <property type="protein sequence ID" value="QBM86928.1"/>
    <property type="molecule type" value="Genomic_DNA"/>
</dbReference>
<feature type="domain" description="Enoyl reductase (ER)" evidence="6">
    <location>
        <begin position="17"/>
        <end position="330"/>
    </location>
</feature>
<dbReference type="Proteomes" id="UP000292447">
    <property type="component" value="Chromosome II"/>
</dbReference>
<dbReference type="Pfam" id="PF08240">
    <property type="entry name" value="ADH_N"/>
    <property type="match status" value="1"/>
</dbReference>
<dbReference type="PROSITE" id="PS01162">
    <property type="entry name" value="QOR_ZETA_CRYSTAL"/>
    <property type="match status" value="1"/>
</dbReference>
<evidence type="ECO:0000256" key="4">
    <source>
        <dbReference type="ARBA" id="ARBA00070796"/>
    </source>
</evidence>
<dbReference type="GO" id="GO:0070402">
    <property type="term" value="F:NADPH binding"/>
    <property type="evidence" value="ECO:0007669"/>
    <property type="project" value="TreeGrafter"/>
</dbReference>
<dbReference type="SUPFAM" id="SSF50129">
    <property type="entry name" value="GroES-like"/>
    <property type="match status" value="1"/>
</dbReference>
<dbReference type="GO" id="GO:0008270">
    <property type="term" value="F:zinc ion binding"/>
    <property type="evidence" value="ECO:0007669"/>
    <property type="project" value="InterPro"/>
</dbReference>
<dbReference type="InterPro" id="IPR047618">
    <property type="entry name" value="QOR-like"/>
</dbReference>
<dbReference type="PANTHER" id="PTHR48106:SF13">
    <property type="entry name" value="QUINONE OXIDOREDUCTASE-RELATED"/>
    <property type="match status" value="1"/>
</dbReference>
<evidence type="ECO:0000256" key="3">
    <source>
        <dbReference type="ARBA" id="ARBA00043088"/>
    </source>
</evidence>
<dbReference type="InterPro" id="IPR013154">
    <property type="entry name" value="ADH-like_N"/>
</dbReference>
<dbReference type="FunFam" id="3.40.50.720:FF:000053">
    <property type="entry name" value="Quinone oxidoreductase 1"/>
    <property type="match status" value="1"/>
</dbReference>
<dbReference type="GO" id="GO:0003960">
    <property type="term" value="F:quinone reductase (NADPH) activity"/>
    <property type="evidence" value="ECO:0007669"/>
    <property type="project" value="InterPro"/>
</dbReference>
<keyword evidence="8" id="KW-1185">Reference proteome</keyword>
<dbReference type="InterPro" id="IPR002364">
    <property type="entry name" value="Quin_OxRdtase/zeta-crystal_CS"/>
</dbReference>
<evidence type="ECO:0000256" key="1">
    <source>
        <dbReference type="ARBA" id="ARBA00022857"/>
    </source>
</evidence>
<dbReference type="AlphaFoldDB" id="A0A4P6XLS0"/>